<name>A0A9D1GN38_9BACT</name>
<reference evidence="1" key="2">
    <citation type="journal article" date="2021" name="PeerJ">
        <title>Extensive microbial diversity within the chicken gut microbiome revealed by metagenomics and culture.</title>
        <authorList>
            <person name="Gilroy R."/>
            <person name="Ravi A."/>
            <person name="Getino M."/>
            <person name="Pursley I."/>
            <person name="Horton D.L."/>
            <person name="Alikhan N.F."/>
            <person name="Baker D."/>
            <person name="Gharbi K."/>
            <person name="Hall N."/>
            <person name="Watson M."/>
            <person name="Adriaenssens E.M."/>
            <person name="Foster-Nyarko E."/>
            <person name="Jarju S."/>
            <person name="Secka A."/>
            <person name="Antonio M."/>
            <person name="Oren A."/>
            <person name="Chaudhuri R.R."/>
            <person name="La Ragione R."/>
            <person name="Hildebrand F."/>
            <person name="Pallen M.J."/>
        </authorList>
    </citation>
    <scope>NUCLEOTIDE SEQUENCE</scope>
    <source>
        <strain evidence="1">ChiHecec2B26-709</strain>
    </source>
</reference>
<dbReference type="SUPFAM" id="SSF54913">
    <property type="entry name" value="GlnB-like"/>
    <property type="match status" value="1"/>
</dbReference>
<gene>
    <name evidence="1" type="ORF">IAC35_01830</name>
</gene>
<protein>
    <submittedName>
        <fullName evidence="1">Uncharacterized protein</fullName>
    </submittedName>
</protein>
<dbReference type="Gene3D" id="3.30.70.120">
    <property type="match status" value="1"/>
</dbReference>
<dbReference type="InterPro" id="IPR015867">
    <property type="entry name" value="N-reg_PII/ATP_PRibTrfase_C"/>
</dbReference>
<dbReference type="InterPro" id="IPR011322">
    <property type="entry name" value="N-reg_PII-like_a/b"/>
</dbReference>
<reference evidence="1" key="1">
    <citation type="submission" date="2020-10" db="EMBL/GenBank/DDBJ databases">
        <authorList>
            <person name="Gilroy R."/>
        </authorList>
    </citation>
    <scope>NUCLEOTIDE SEQUENCE</scope>
    <source>
        <strain evidence="1">ChiHecec2B26-709</strain>
    </source>
</reference>
<dbReference type="EMBL" id="DVLC01000034">
    <property type="protein sequence ID" value="HIT46580.1"/>
    <property type="molecule type" value="Genomic_DNA"/>
</dbReference>
<proteinExistence type="predicted"/>
<accession>A0A9D1GN38</accession>
<dbReference type="NCBIfam" id="NF045581">
    <property type="entry name" value="PG0541_fam"/>
    <property type="match status" value="1"/>
</dbReference>
<evidence type="ECO:0000313" key="2">
    <source>
        <dbReference type="Proteomes" id="UP000886881"/>
    </source>
</evidence>
<sequence length="97" mass="10970">MKAMFIAYNQAYNEEIVETLQEFGQKGFTRWQDIEGRGHFNGQPRLGSHAWPELNQGVLAVMPDDKVAPVLAALKAKDEAAPDLGLRAFVWNIESYY</sequence>
<dbReference type="AlphaFoldDB" id="A0A9D1GN38"/>
<comment type="caution">
    <text evidence="1">The sequence shown here is derived from an EMBL/GenBank/DDBJ whole genome shotgun (WGS) entry which is preliminary data.</text>
</comment>
<dbReference type="Proteomes" id="UP000886881">
    <property type="component" value="Unassembled WGS sequence"/>
</dbReference>
<organism evidence="1 2">
    <name type="scientific">Candidatus Cryptobacteroides merdipullorum</name>
    <dbReference type="NCBI Taxonomy" id="2840771"/>
    <lineage>
        <taxon>Bacteria</taxon>
        <taxon>Pseudomonadati</taxon>
        <taxon>Bacteroidota</taxon>
        <taxon>Bacteroidia</taxon>
        <taxon>Bacteroidales</taxon>
        <taxon>Candidatus Cryptobacteroides</taxon>
    </lineage>
</organism>
<evidence type="ECO:0000313" key="1">
    <source>
        <dbReference type="EMBL" id="HIT46580.1"/>
    </source>
</evidence>